<accession>A0ABP0Z0X3</accession>
<dbReference type="InterPro" id="IPR033121">
    <property type="entry name" value="PEPTIDASE_A1"/>
</dbReference>
<protein>
    <recommendedName>
        <fullName evidence="3">Peptidase A1 domain-containing protein</fullName>
    </recommendedName>
</protein>
<dbReference type="Pfam" id="PF14543">
    <property type="entry name" value="TAXi_N"/>
    <property type="match status" value="1"/>
</dbReference>
<evidence type="ECO:0000259" key="3">
    <source>
        <dbReference type="PROSITE" id="PS51767"/>
    </source>
</evidence>
<dbReference type="EMBL" id="OZ021741">
    <property type="protein sequence ID" value="CAK9325421.1"/>
    <property type="molecule type" value="Genomic_DNA"/>
</dbReference>
<evidence type="ECO:0000313" key="5">
    <source>
        <dbReference type="Proteomes" id="UP001642487"/>
    </source>
</evidence>
<keyword evidence="5" id="KW-1185">Reference proteome</keyword>
<name>A0ABP0Z0X3_9ROSI</name>
<dbReference type="InterPro" id="IPR032799">
    <property type="entry name" value="TAXi_C"/>
</dbReference>
<feature type="domain" description="Peptidase A1" evidence="3">
    <location>
        <begin position="55"/>
        <end position="402"/>
    </location>
</feature>
<proteinExistence type="inferred from homology"/>
<dbReference type="InterPro" id="IPR001461">
    <property type="entry name" value="Aspartic_peptidase_A1"/>
</dbReference>
<dbReference type="SUPFAM" id="SSF50630">
    <property type="entry name" value="Acid proteases"/>
    <property type="match status" value="1"/>
</dbReference>
<dbReference type="PANTHER" id="PTHR13683">
    <property type="entry name" value="ASPARTYL PROTEASES"/>
    <property type="match status" value="1"/>
</dbReference>
<dbReference type="PRINTS" id="PR00792">
    <property type="entry name" value="PEPSIN"/>
</dbReference>
<gene>
    <name evidence="4" type="ORF">CITCOLO1_LOCUS17681</name>
</gene>
<organism evidence="4 5">
    <name type="scientific">Citrullus colocynthis</name>
    <name type="common">colocynth</name>
    <dbReference type="NCBI Taxonomy" id="252529"/>
    <lineage>
        <taxon>Eukaryota</taxon>
        <taxon>Viridiplantae</taxon>
        <taxon>Streptophyta</taxon>
        <taxon>Embryophyta</taxon>
        <taxon>Tracheophyta</taxon>
        <taxon>Spermatophyta</taxon>
        <taxon>Magnoliopsida</taxon>
        <taxon>eudicotyledons</taxon>
        <taxon>Gunneridae</taxon>
        <taxon>Pentapetalae</taxon>
        <taxon>rosids</taxon>
        <taxon>fabids</taxon>
        <taxon>Cucurbitales</taxon>
        <taxon>Cucurbitaceae</taxon>
        <taxon>Benincaseae</taxon>
        <taxon>Citrullus</taxon>
    </lineage>
</organism>
<feature type="chain" id="PRO_5045157779" description="Peptidase A1 domain-containing protein" evidence="2">
    <location>
        <begin position="22"/>
        <end position="416"/>
    </location>
</feature>
<feature type="signal peptide" evidence="2">
    <location>
        <begin position="1"/>
        <end position="21"/>
    </location>
</feature>
<comment type="similarity">
    <text evidence="1">Belongs to the peptidase A1 family.</text>
</comment>
<reference evidence="4 5" key="1">
    <citation type="submission" date="2024-03" db="EMBL/GenBank/DDBJ databases">
        <authorList>
            <person name="Gkanogiannis A."/>
            <person name="Becerra Lopez-Lavalle L."/>
        </authorList>
    </citation>
    <scope>NUCLEOTIDE SEQUENCE [LARGE SCALE GENOMIC DNA]</scope>
</reference>
<dbReference type="InterPro" id="IPR021109">
    <property type="entry name" value="Peptidase_aspartic_dom_sf"/>
</dbReference>
<keyword evidence="2" id="KW-0732">Signal</keyword>
<evidence type="ECO:0000256" key="2">
    <source>
        <dbReference type="SAM" id="SignalP"/>
    </source>
</evidence>
<sequence>MHTPVLLLVSILFATFAVSLSDKFLIADFEQLKTLRFGSSIIFPVKGNVYPLGHFTVFLNIGNPPKVFELDIDTGSDLTWVQCDVQCNGCTLPRDMLYRPHNNAVTREDPLCVALSSPAKALRKNTNDDQCDYEVEYADHGSSIGVLVKDLVPMRLTNGKLITPNLGFGCGYDQENGDLQPPPSVGGVLGLSSSKATIVSQLSDLGHVSNVVGHCLAGRGGGFLFFGGDLVPSSKLSWTPILRNSEGKYSSGPAEVYFGGRATGIGGFTLTFDSGSSYTYFNSQVYGAVTTLLKNDLKGQPLELAPDDKTLELCWKGSKAFESVVDVRNFFKALALSFKNSKNVQFQIPPEAYLIISKFGNVCLGILDGTKEGLGNVNLIGDISMLNKIVVYDNQRQQIGWASENCSKPPKNEASW</sequence>
<dbReference type="Gene3D" id="2.40.70.10">
    <property type="entry name" value="Acid Proteases"/>
    <property type="match status" value="2"/>
</dbReference>
<dbReference type="PROSITE" id="PS51767">
    <property type="entry name" value="PEPTIDASE_A1"/>
    <property type="match status" value="1"/>
</dbReference>
<dbReference type="PANTHER" id="PTHR13683:SF227">
    <property type="entry name" value="EUKARYOTIC ASPARTYL PROTEASE FAMILY PROTEIN"/>
    <property type="match status" value="1"/>
</dbReference>
<dbReference type="InterPro" id="IPR032861">
    <property type="entry name" value="TAXi_N"/>
</dbReference>
<dbReference type="Proteomes" id="UP001642487">
    <property type="component" value="Chromosome 7"/>
</dbReference>
<evidence type="ECO:0000313" key="4">
    <source>
        <dbReference type="EMBL" id="CAK9325421.1"/>
    </source>
</evidence>
<dbReference type="Pfam" id="PF14541">
    <property type="entry name" value="TAXi_C"/>
    <property type="match status" value="1"/>
</dbReference>
<evidence type="ECO:0000256" key="1">
    <source>
        <dbReference type="ARBA" id="ARBA00007447"/>
    </source>
</evidence>